<keyword evidence="1" id="KW-0812">Transmembrane</keyword>
<sequence>MGTWLIIGGLVVVGAVVVYLANKLEKKLGEAGQ</sequence>
<feature type="transmembrane region" description="Helical" evidence="1">
    <location>
        <begin position="6"/>
        <end position="22"/>
    </location>
</feature>
<keyword evidence="1" id="KW-0472">Membrane</keyword>
<reference evidence="2" key="1">
    <citation type="journal article" date="2015" name="Nature">
        <title>Complex archaea that bridge the gap between prokaryotes and eukaryotes.</title>
        <authorList>
            <person name="Spang A."/>
            <person name="Saw J.H."/>
            <person name="Jorgensen S.L."/>
            <person name="Zaremba-Niedzwiedzka K."/>
            <person name="Martijn J."/>
            <person name="Lind A.E."/>
            <person name="van Eijk R."/>
            <person name="Schleper C."/>
            <person name="Guy L."/>
            <person name="Ettema T.J."/>
        </authorList>
    </citation>
    <scope>NUCLEOTIDE SEQUENCE</scope>
</reference>
<accession>A0A0F8YT61</accession>
<proteinExistence type="predicted"/>
<name>A0A0F8YT61_9ZZZZ</name>
<organism evidence="2">
    <name type="scientific">marine sediment metagenome</name>
    <dbReference type="NCBI Taxonomy" id="412755"/>
    <lineage>
        <taxon>unclassified sequences</taxon>
        <taxon>metagenomes</taxon>
        <taxon>ecological metagenomes</taxon>
    </lineage>
</organism>
<evidence type="ECO:0000313" key="2">
    <source>
        <dbReference type="EMBL" id="KKK84622.1"/>
    </source>
</evidence>
<dbReference type="EMBL" id="LAZR01051690">
    <property type="protein sequence ID" value="KKK84622.1"/>
    <property type="molecule type" value="Genomic_DNA"/>
</dbReference>
<protein>
    <submittedName>
        <fullName evidence="2">Uncharacterized protein</fullName>
    </submittedName>
</protein>
<keyword evidence="1" id="KW-1133">Transmembrane helix</keyword>
<comment type="caution">
    <text evidence="2">The sequence shown here is derived from an EMBL/GenBank/DDBJ whole genome shotgun (WGS) entry which is preliminary data.</text>
</comment>
<evidence type="ECO:0000256" key="1">
    <source>
        <dbReference type="SAM" id="Phobius"/>
    </source>
</evidence>
<feature type="non-terminal residue" evidence="2">
    <location>
        <position position="33"/>
    </location>
</feature>
<gene>
    <name evidence="2" type="ORF">LCGC14_2781480</name>
</gene>
<dbReference type="AlphaFoldDB" id="A0A0F8YT61"/>